<dbReference type="CDD" id="cd04301">
    <property type="entry name" value="NAT_SF"/>
    <property type="match status" value="1"/>
</dbReference>
<dbReference type="Gene3D" id="3.40.630.30">
    <property type="match status" value="2"/>
</dbReference>
<keyword evidence="3" id="KW-0808">Transferase</keyword>
<dbReference type="PANTHER" id="PTHR37817:SF1">
    <property type="entry name" value="N-ACETYLTRANSFERASE EIS"/>
    <property type="match status" value="1"/>
</dbReference>
<name>A0A7W4TLN4_KINRA</name>
<dbReference type="InterPro" id="IPR000182">
    <property type="entry name" value="GNAT_dom"/>
</dbReference>
<comment type="caution">
    <text evidence="3">The sequence shown here is derived from an EMBL/GenBank/DDBJ whole genome shotgun (WGS) entry which is preliminary data.</text>
</comment>
<evidence type="ECO:0000259" key="2">
    <source>
        <dbReference type="PROSITE" id="PS51186"/>
    </source>
</evidence>
<evidence type="ECO:0000313" key="3">
    <source>
        <dbReference type="EMBL" id="MBB2901105.1"/>
    </source>
</evidence>
<dbReference type="SUPFAM" id="SSF55729">
    <property type="entry name" value="Acyl-CoA N-acyltransferases (Nat)"/>
    <property type="match status" value="1"/>
</dbReference>
<dbReference type="PANTHER" id="PTHR37817">
    <property type="entry name" value="N-ACETYLTRANSFERASE EIS"/>
    <property type="match status" value="1"/>
</dbReference>
<dbReference type="GO" id="GO:0030649">
    <property type="term" value="P:aminoglycoside antibiotic catabolic process"/>
    <property type="evidence" value="ECO:0007669"/>
    <property type="project" value="TreeGrafter"/>
</dbReference>
<dbReference type="InterPro" id="IPR036527">
    <property type="entry name" value="SCP2_sterol-bd_dom_sf"/>
</dbReference>
<organism evidence="3 4">
    <name type="scientific">Kineococcus radiotolerans</name>
    <dbReference type="NCBI Taxonomy" id="131568"/>
    <lineage>
        <taxon>Bacteria</taxon>
        <taxon>Bacillati</taxon>
        <taxon>Actinomycetota</taxon>
        <taxon>Actinomycetes</taxon>
        <taxon>Kineosporiales</taxon>
        <taxon>Kineosporiaceae</taxon>
        <taxon>Kineococcus</taxon>
    </lineage>
</organism>
<dbReference type="Pfam" id="PF13527">
    <property type="entry name" value="Acetyltransf_9"/>
    <property type="match status" value="1"/>
</dbReference>
<evidence type="ECO:0000313" key="4">
    <source>
        <dbReference type="Proteomes" id="UP000533269"/>
    </source>
</evidence>
<dbReference type="Pfam" id="PF13530">
    <property type="entry name" value="SCP2_2"/>
    <property type="match status" value="1"/>
</dbReference>
<dbReference type="PROSITE" id="PS51186">
    <property type="entry name" value="GNAT"/>
    <property type="match status" value="1"/>
</dbReference>
<sequence length="382" mass="39366">MVVPVLRAARPGEEDAVAALSAAAFSADPPRRPAPRDPDPDQVLRRVAEDPEDGRLLASATARVCGQWWGGRRVPAIALSGVSVDLTARGRGIGRALLADTFDAARAAGAHLVALVPSTHAFYRGAGCGIAGRRPVYAIATHELSALPRPAVAPTYREATAQDAPAVAALVAARAARTNGALDHDGSTGSAVQYVARREGRVVGWCALGRRPSARGNYAVTVLDLVAADAATELALWRDLVADAPSAREVHALVPAGSLLEHHLPRQTEPVEDATWMLGLLDVAGALTARGYPAGVSARFALETGPRVLTLEVADGRARVTAGAAPGAAPVSLDPADLASVYAGHLDPVTARHAGLLDADPVAAASLRTLFAGPPAVLDRPF</sequence>
<dbReference type="GO" id="GO:0034069">
    <property type="term" value="F:aminoglycoside N-acetyltransferase activity"/>
    <property type="evidence" value="ECO:0007669"/>
    <property type="project" value="TreeGrafter"/>
</dbReference>
<dbReference type="InterPro" id="IPR025559">
    <property type="entry name" value="Eis_dom"/>
</dbReference>
<feature type="compositionally biased region" description="Basic and acidic residues" evidence="1">
    <location>
        <begin position="29"/>
        <end position="42"/>
    </location>
</feature>
<feature type="region of interest" description="Disordered" evidence="1">
    <location>
        <begin position="23"/>
        <end position="42"/>
    </location>
</feature>
<dbReference type="EMBL" id="JACHVY010000001">
    <property type="protein sequence ID" value="MBB2901105.1"/>
    <property type="molecule type" value="Genomic_DNA"/>
</dbReference>
<dbReference type="Proteomes" id="UP000533269">
    <property type="component" value="Unassembled WGS sequence"/>
</dbReference>
<dbReference type="InterPro" id="IPR016181">
    <property type="entry name" value="Acyl_CoA_acyltransferase"/>
</dbReference>
<feature type="domain" description="N-acetyltransferase" evidence="2">
    <location>
        <begin position="4"/>
        <end position="150"/>
    </location>
</feature>
<reference evidence="3 4" key="2">
    <citation type="submission" date="2020-08" db="EMBL/GenBank/DDBJ databases">
        <authorList>
            <person name="Partida-Martinez L."/>
            <person name="Huntemann M."/>
            <person name="Clum A."/>
            <person name="Wang J."/>
            <person name="Palaniappan K."/>
            <person name="Ritter S."/>
            <person name="Chen I.-M."/>
            <person name="Stamatis D."/>
            <person name="Reddy T."/>
            <person name="O'Malley R."/>
            <person name="Daum C."/>
            <person name="Shapiro N."/>
            <person name="Ivanova N."/>
            <person name="Kyrpides N."/>
            <person name="Woyke T."/>
        </authorList>
    </citation>
    <scope>NUCLEOTIDE SEQUENCE [LARGE SCALE GENOMIC DNA]</scope>
    <source>
        <strain evidence="3 4">AS2.23</strain>
    </source>
</reference>
<dbReference type="Gene3D" id="3.30.1050.10">
    <property type="entry name" value="SCP2 sterol-binding domain"/>
    <property type="match status" value="1"/>
</dbReference>
<dbReference type="SUPFAM" id="SSF55718">
    <property type="entry name" value="SCP-like"/>
    <property type="match status" value="1"/>
</dbReference>
<accession>A0A7W4TLN4</accession>
<proteinExistence type="predicted"/>
<evidence type="ECO:0000256" key="1">
    <source>
        <dbReference type="SAM" id="MobiDB-lite"/>
    </source>
</evidence>
<dbReference type="AlphaFoldDB" id="A0A7W4TLN4"/>
<protein>
    <submittedName>
        <fullName evidence="3">Putative acetyltransferase</fullName>
    </submittedName>
</protein>
<reference evidence="3 4" key="1">
    <citation type="submission" date="2020-08" db="EMBL/GenBank/DDBJ databases">
        <title>The Agave Microbiome: Exploring the role of microbial communities in plant adaptations to desert environments.</title>
        <authorList>
            <person name="Partida-Martinez L.P."/>
        </authorList>
    </citation>
    <scope>NUCLEOTIDE SEQUENCE [LARGE SCALE GENOMIC DNA]</scope>
    <source>
        <strain evidence="3 4">AS2.23</strain>
    </source>
</reference>
<dbReference type="InterPro" id="IPR051554">
    <property type="entry name" value="Acetyltransferase_Eis"/>
</dbReference>
<gene>
    <name evidence="3" type="ORF">FHR75_001893</name>
</gene>
<dbReference type="RefSeq" id="WP_183391089.1">
    <property type="nucleotide sequence ID" value="NZ_JACHVY010000001.1"/>
</dbReference>